<sequence length="183" mass="20354">MQFFAFGAKLRLDRPLAVMERKGRGPLAPGVCNLCHEHRMAGVCFRGVVAAGDLDAVVVTFRPFETPFGQHHIVKMIVWPNLLRLRPCFMLAWNLGRKDHDNARHALGTGQRTSNSEIFTRAQWLDAQQVRSCSSFDYSESLVSTQRPHIMSCLSLQGNGAHHQSLVQLLESASVISGQSSQV</sequence>
<accession>A0A066VXU9</accession>
<dbReference type="HOGENOM" id="CLU_1476136_0_0_1"/>
<dbReference type="InParanoid" id="A0A066VXU9"/>
<organism evidence="1 2">
    <name type="scientific">Tilletiaria anomala (strain ATCC 24038 / CBS 436.72 / UBC 951)</name>
    <dbReference type="NCBI Taxonomy" id="1037660"/>
    <lineage>
        <taxon>Eukaryota</taxon>
        <taxon>Fungi</taxon>
        <taxon>Dikarya</taxon>
        <taxon>Basidiomycota</taxon>
        <taxon>Ustilaginomycotina</taxon>
        <taxon>Exobasidiomycetes</taxon>
        <taxon>Georgefischeriales</taxon>
        <taxon>Tilletiariaceae</taxon>
        <taxon>Tilletiaria</taxon>
    </lineage>
</organism>
<dbReference type="GeneID" id="25261668"/>
<dbReference type="EMBL" id="JMSN01000062">
    <property type="protein sequence ID" value="KDN43330.1"/>
    <property type="molecule type" value="Genomic_DNA"/>
</dbReference>
<name>A0A066VXU9_TILAU</name>
<evidence type="ECO:0000313" key="2">
    <source>
        <dbReference type="Proteomes" id="UP000027361"/>
    </source>
</evidence>
<dbReference type="AlphaFoldDB" id="A0A066VXU9"/>
<evidence type="ECO:0000313" key="1">
    <source>
        <dbReference type="EMBL" id="KDN43330.1"/>
    </source>
</evidence>
<dbReference type="Proteomes" id="UP000027361">
    <property type="component" value="Unassembled WGS sequence"/>
</dbReference>
<proteinExistence type="predicted"/>
<protein>
    <submittedName>
        <fullName evidence="1">Uncharacterized protein</fullName>
    </submittedName>
</protein>
<comment type="caution">
    <text evidence="1">The sequence shown here is derived from an EMBL/GenBank/DDBJ whole genome shotgun (WGS) entry which is preliminary data.</text>
</comment>
<gene>
    <name evidence="1" type="ORF">K437DRAFT_153595</name>
</gene>
<keyword evidence="2" id="KW-1185">Reference proteome</keyword>
<reference evidence="1 2" key="1">
    <citation type="submission" date="2014-05" db="EMBL/GenBank/DDBJ databases">
        <title>Draft genome sequence of a rare smut relative, Tilletiaria anomala UBC 951.</title>
        <authorList>
            <consortium name="DOE Joint Genome Institute"/>
            <person name="Toome M."/>
            <person name="Kuo A."/>
            <person name="Henrissat B."/>
            <person name="Lipzen A."/>
            <person name="Tritt A."/>
            <person name="Yoshinaga Y."/>
            <person name="Zane M."/>
            <person name="Barry K."/>
            <person name="Grigoriev I.V."/>
            <person name="Spatafora J.W."/>
            <person name="Aimea M.C."/>
        </authorList>
    </citation>
    <scope>NUCLEOTIDE SEQUENCE [LARGE SCALE GENOMIC DNA]</scope>
    <source>
        <strain evidence="1 2">UBC 951</strain>
    </source>
</reference>
<dbReference type="RefSeq" id="XP_013242349.1">
    <property type="nucleotide sequence ID" value="XM_013386895.1"/>
</dbReference>